<evidence type="ECO:0000313" key="2">
    <source>
        <dbReference type="EMBL" id="AKB33258.1"/>
    </source>
</evidence>
<dbReference type="AlphaFoldDB" id="A0A0E3PF52"/>
<protein>
    <submittedName>
        <fullName evidence="2">Uncharacterized protein</fullName>
    </submittedName>
</protein>
<accession>A0A0E3PF52</accession>
<name>A0A0E3PF52_9EURY</name>
<proteinExistence type="predicted"/>
<evidence type="ECO:0000256" key="1">
    <source>
        <dbReference type="SAM" id="Coils"/>
    </source>
</evidence>
<dbReference type="PATRIC" id="fig|1434119.4.peg.3372"/>
<evidence type="ECO:0000313" key="3">
    <source>
        <dbReference type="Proteomes" id="UP000033092"/>
    </source>
</evidence>
<sequence>MASFNYQEYTDENPDFYNGIVDLLAQLLIHYDLEEVYYENRVKAHKLLNQKNRDEKLPFDKRILVIIEFEREHKKILENVMCVNENNDEEMLILLIHIIRFFERIVNEHICFELENRGFTQSETKTILHKFNIDEKMGWFLKILSGKDYTQTSSNNWSLIKNYIITRNFYIHYAPATFSVYDGHKKKLNKKDFKSVLEAISDCYCFLIECRSKDIKDQYERIENLKKYIKEQDIKDRKEQYEELMILKKRISCLKNNVEELDIKYPNDQYEEANDIEKQVDNLLSKFKESNSQHDNLEGS</sequence>
<gene>
    <name evidence="2" type="ORF">MSSIH_2568</name>
</gene>
<dbReference type="KEGG" id="msz:MSSIH_2568"/>
<reference evidence="2 3" key="1">
    <citation type="submission" date="2014-07" db="EMBL/GenBank/DDBJ databases">
        <title>Methanogenic archaea and the global carbon cycle.</title>
        <authorList>
            <person name="Henriksen J.R."/>
            <person name="Luke J."/>
            <person name="Reinhart S."/>
            <person name="Benedict M.N."/>
            <person name="Youngblut N.D."/>
            <person name="Metcalf M.E."/>
            <person name="Whitaker R.J."/>
            <person name="Metcalf W.W."/>
        </authorList>
    </citation>
    <scope>NUCLEOTIDE SEQUENCE [LARGE SCALE GENOMIC DNA]</scope>
    <source>
        <strain evidence="2 3">HI350</strain>
    </source>
</reference>
<organism evidence="2 3">
    <name type="scientific">Methanosarcina siciliae HI350</name>
    <dbReference type="NCBI Taxonomy" id="1434119"/>
    <lineage>
        <taxon>Archaea</taxon>
        <taxon>Methanobacteriati</taxon>
        <taxon>Methanobacteriota</taxon>
        <taxon>Stenosarchaea group</taxon>
        <taxon>Methanomicrobia</taxon>
        <taxon>Methanosarcinales</taxon>
        <taxon>Methanosarcinaceae</taxon>
        <taxon>Methanosarcina</taxon>
    </lineage>
</organism>
<dbReference type="Proteomes" id="UP000033092">
    <property type="component" value="Chromosome"/>
</dbReference>
<keyword evidence="1" id="KW-0175">Coiled coil</keyword>
<dbReference type="EMBL" id="CP009507">
    <property type="protein sequence ID" value="AKB33258.1"/>
    <property type="molecule type" value="Genomic_DNA"/>
</dbReference>
<dbReference type="HOGENOM" id="CLU_926266_0_0_2"/>
<feature type="coiled-coil region" evidence="1">
    <location>
        <begin position="237"/>
        <end position="293"/>
    </location>
</feature>